<dbReference type="EMBL" id="JACGCM010000325">
    <property type="protein sequence ID" value="KAF6173733.1"/>
    <property type="molecule type" value="Genomic_DNA"/>
</dbReference>
<comment type="caution">
    <text evidence="1">The sequence shown here is derived from an EMBL/GenBank/DDBJ whole genome shotgun (WGS) entry which is preliminary data.</text>
</comment>
<gene>
    <name evidence="1" type="ORF">GIB67_042901</name>
</gene>
<accession>A0A7J7P339</accession>
<organism evidence="1 2">
    <name type="scientific">Kingdonia uniflora</name>
    <dbReference type="NCBI Taxonomy" id="39325"/>
    <lineage>
        <taxon>Eukaryota</taxon>
        <taxon>Viridiplantae</taxon>
        <taxon>Streptophyta</taxon>
        <taxon>Embryophyta</taxon>
        <taxon>Tracheophyta</taxon>
        <taxon>Spermatophyta</taxon>
        <taxon>Magnoliopsida</taxon>
        <taxon>Ranunculales</taxon>
        <taxon>Circaeasteraceae</taxon>
        <taxon>Kingdonia</taxon>
    </lineage>
</organism>
<dbReference type="Proteomes" id="UP000541444">
    <property type="component" value="Unassembled WGS sequence"/>
</dbReference>
<sequence length="144" mass="15830">MSTYISNLWKVVALKFIYILWRARNALVFEGYYFCSIAIKFEILAAVKEAAVLSDNSMSNNCSKLAIIASLGVPIKARPLPRVQSCTWALPWFQEVKINVGAVAIGSPGAAYTGVVVRIIAAKLLLFPPMGWALIPVTFRNVKP</sequence>
<name>A0A7J7P339_9MAGN</name>
<evidence type="ECO:0000313" key="1">
    <source>
        <dbReference type="EMBL" id="KAF6173733.1"/>
    </source>
</evidence>
<keyword evidence="2" id="KW-1185">Reference proteome</keyword>
<reference evidence="1 2" key="1">
    <citation type="journal article" date="2020" name="IScience">
        <title>Genome Sequencing of the Endangered Kingdonia uniflora (Circaeasteraceae, Ranunculales) Reveals Potential Mechanisms of Evolutionary Specialization.</title>
        <authorList>
            <person name="Sun Y."/>
            <person name="Deng T."/>
            <person name="Zhang A."/>
            <person name="Moore M.J."/>
            <person name="Landis J.B."/>
            <person name="Lin N."/>
            <person name="Zhang H."/>
            <person name="Zhang X."/>
            <person name="Huang J."/>
            <person name="Zhang X."/>
            <person name="Sun H."/>
            <person name="Wang H."/>
        </authorList>
    </citation>
    <scope>NUCLEOTIDE SEQUENCE [LARGE SCALE GENOMIC DNA]</scope>
    <source>
        <strain evidence="1">TB1705</strain>
        <tissue evidence="1">Leaf</tissue>
    </source>
</reference>
<dbReference type="AlphaFoldDB" id="A0A7J7P339"/>
<evidence type="ECO:0000313" key="2">
    <source>
        <dbReference type="Proteomes" id="UP000541444"/>
    </source>
</evidence>
<proteinExistence type="predicted"/>
<protein>
    <submittedName>
        <fullName evidence="1">Uncharacterized protein</fullName>
    </submittedName>
</protein>